<reference evidence="12" key="1">
    <citation type="submission" date="2020-03" db="EMBL/GenBank/DDBJ databases">
        <title>Molecular networking-based the target discovery of potent antiproliferative macrolactams: 5/6/7/16 polycyclic ansamycins and glycosylated trienomycin from Streptomyces cacaoi subsp. asoensis.</title>
        <authorList>
            <person name="Liu L.-L."/>
        </authorList>
    </citation>
    <scope>NUCLEOTIDE SEQUENCE [LARGE SCALE GENOMIC DNA]</scope>
    <source>
        <strain evidence="12">H2S5</strain>
    </source>
</reference>
<dbReference type="GO" id="GO:0046872">
    <property type="term" value="F:metal ion binding"/>
    <property type="evidence" value="ECO:0007669"/>
    <property type="project" value="UniProtKB-KW"/>
</dbReference>
<evidence type="ECO:0000313" key="13">
    <source>
        <dbReference type="Proteomes" id="UP000502665"/>
    </source>
</evidence>
<gene>
    <name evidence="12" type="ORF">G9272_06100</name>
</gene>
<evidence type="ECO:0000256" key="4">
    <source>
        <dbReference type="ARBA" id="ARBA00022630"/>
    </source>
</evidence>
<dbReference type="InterPro" id="IPR013785">
    <property type="entry name" value="Aldolase_TIM"/>
</dbReference>
<feature type="domain" description="FAD/NAD(P)-binding" evidence="11">
    <location>
        <begin position="389"/>
        <end position="663"/>
    </location>
</feature>
<keyword evidence="4" id="KW-0285">Flavoprotein</keyword>
<dbReference type="Pfam" id="PF07992">
    <property type="entry name" value="Pyr_redox_2"/>
    <property type="match status" value="1"/>
</dbReference>
<evidence type="ECO:0000256" key="1">
    <source>
        <dbReference type="ARBA" id="ARBA00001917"/>
    </source>
</evidence>
<dbReference type="Proteomes" id="UP000502665">
    <property type="component" value="Chromosome"/>
</dbReference>
<evidence type="ECO:0000313" key="12">
    <source>
        <dbReference type="EMBL" id="QJS99908.1"/>
    </source>
</evidence>
<dbReference type="GO" id="GO:0016491">
    <property type="term" value="F:oxidoreductase activity"/>
    <property type="evidence" value="ECO:0007669"/>
    <property type="project" value="UniProtKB-KW"/>
</dbReference>
<comment type="cofactor">
    <cofactor evidence="2">
        <name>[4Fe-4S] cluster</name>
        <dbReference type="ChEBI" id="CHEBI:49883"/>
    </cofactor>
</comment>
<evidence type="ECO:0000256" key="6">
    <source>
        <dbReference type="ARBA" id="ARBA00022723"/>
    </source>
</evidence>
<dbReference type="PANTHER" id="PTHR42917">
    <property type="entry name" value="2,4-DIENOYL-COA REDUCTASE"/>
    <property type="match status" value="1"/>
</dbReference>
<evidence type="ECO:0000256" key="8">
    <source>
        <dbReference type="ARBA" id="ARBA00023004"/>
    </source>
</evidence>
<dbReference type="GO" id="GO:0051536">
    <property type="term" value="F:iron-sulfur cluster binding"/>
    <property type="evidence" value="ECO:0007669"/>
    <property type="project" value="UniProtKB-KW"/>
</dbReference>
<feature type="domain" description="NADH:flavin oxidoreductase/NADH oxidase N-terminal" evidence="10">
    <location>
        <begin position="5"/>
        <end position="338"/>
    </location>
</feature>
<evidence type="ECO:0000256" key="9">
    <source>
        <dbReference type="ARBA" id="ARBA00023014"/>
    </source>
</evidence>
<keyword evidence="9" id="KW-0411">Iron-sulfur</keyword>
<protein>
    <submittedName>
        <fullName evidence="12">FAD-dependent oxidoreductase</fullName>
    </submittedName>
</protein>
<organism evidence="12 13">
    <name type="scientific">Streptomyces asoensis</name>
    <dbReference type="NCBI Taxonomy" id="249586"/>
    <lineage>
        <taxon>Bacteria</taxon>
        <taxon>Bacillati</taxon>
        <taxon>Actinomycetota</taxon>
        <taxon>Actinomycetes</taxon>
        <taxon>Kitasatosporales</taxon>
        <taxon>Streptomycetaceae</taxon>
        <taxon>Streptomyces</taxon>
    </lineage>
</organism>
<dbReference type="PRINTS" id="PR00368">
    <property type="entry name" value="FADPNR"/>
</dbReference>
<comment type="cofactor">
    <cofactor evidence="1">
        <name>FMN</name>
        <dbReference type="ChEBI" id="CHEBI:58210"/>
    </cofactor>
</comment>
<evidence type="ECO:0000259" key="11">
    <source>
        <dbReference type="Pfam" id="PF07992"/>
    </source>
</evidence>
<evidence type="ECO:0000256" key="7">
    <source>
        <dbReference type="ARBA" id="ARBA00023002"/>
    </source>
</evidence>
<dbReference type="PRINTS" id="PR00411">
    <property type="entry name" value="PNDRDTASEI"/>
</dbReference>
<proteinExistence type="inferred from homology"/>
<name>A0A6M4WIB8_9ACTN</name>
<comment type="similarity">
    <text evidence="3">In the N-terminal section; belongs to the NADH:flavin oxidoreductase/NADH oxidase family.</text>
</comment>
<dbReference type="SUPFAM" id="SSF51395">
    <property type="entry name" value="FMN-linked oxidoreductases"/>
    <property type="match status" value="1"/>
</dbReference>
<dbReference type="GO" id="GO:0010181">
    <property type="term" value="F:FMN binding"/>
    <property type="evidence" value="ECO:0007669"/>
    <property type="project" value="InterPro"/>
</dbReference>
<dbReference type="InterPro" id="IPR023753">
    <property type="entry name" value="FAD/NAD-binding_dom"/>
</dbReference>
<accession>A0A6M4WIB8</accession>
<dbReference type="RefSeq" id="WP_171395564.1">
    <property type="nucleotide sequence ID" value="NZ_CP049838.1"/>
</dbReference>
<dbReference type="EMBL" id="CP049838">
    <property type="protein sequence ID" value="QJS99908.1"/>
    <property type="molecule type" value="Genomic_DNA"/>
</dbReference>
<evidence type="ECO:0000256" key="5">
    <source>
        <dbReference type="ARBA" id="ARBA00022643"/>
    </source>
</evidence>
<dbReference type="InterPro" id="IPR036188">
    <property type="entry name" value="FAD/NAD-bd_sf"/>
</dbReference>
<dbReference type="InterPro" id="IPR051793">
    <property type="entry name" value="NADH:flavin_oxidoreductase"/>
</dbReference>
<keyword evidence="7" id="KW-0560">Oxidoreductase</keyword>
<keyword evidence="6" id="KW-0479">Metal-binding</keyword>
<keyword evidence="8" id="KW-0408">Iron</keyword>
<sequence length="699" mass="73201">MLDQVFRPCVIGGLTVPHRIVMGAMHLNLETLDDGGAALAAFYTERVRGGAGLIVTGGSAVDPAGSGGPGYGVLDDEKHRSALRLAARAVHDAGGLIALQLFHAGRYALPGTPGADGAAPLAPSPVYSRFSRTVPRTMTEEQITGTVAAFARGAEGAYELGFDAVEVMGSEGYLINQFTAPLTNRRDDAWGGDAGRRRRFPVEVLRAVRAAVGPGFPVLFRMSGADLVDDGTPWEETAALAVELAGAGADALAVGVGWHESPVPTVQAQVPAGTWAVYAQRVKRALRAAGHGTVPVIASNRFNRLAQAEEVLAGGDVDLVAMARPFLADPAIVDKSRTGSSTSVDLCLACNEACIDRSFGTERVSCLVNPRAGHEREFPARPSPAPRGRYAVIGAGLAGLEAARTLARLGHEVEVYEAADEPGGQFRLAALVPGKADFAATVRQREQELDHLNVPVYLGHRIGARDVPVLRTMDGVVLATGVRPHRPDLPGIDLPHVLDYARAFADPGALGPRVAIIGGGGIAIDLAHLLTSGSSPALTPEEFLASRAMTAPPEAVPMSRTTAAPAGGSRQLTVMRRSGRIGTGIGPSTRWVVMEELRARGVRLLTDVTYEEITRDGVVVVETGGERRLVAADHVVLATGQESRREVAAVLHRAGVPFEAAGGAADARSLNAVRATAQGLRAAHRIVERAESRRSGRSG</sequence>
<evidence type="ECO:0000259" key="10">
    <source>
        <dbReference type="Pfam" id="PF00724"/>
    </source>
</evidence>
<evidence type="ECO:0000256" key="3">
    <source>
        <dbReference type="ARBA" id="ARBA00011048"/>
    </source>
</evidence>
<dbReference type="Gene3D" id="3.50.50.60">
    <property type="entry name" value="FAD/NAD(P)-binding domain"/>
    <property type="match status" value="1"/>
</dbReference>
<evidence type="ECO:0000256" key="2">
    <source>
        <dbReference type="ARBA" id="ARBA00001966"/>
    </source>
</evidence>
<keyword evidence="5" id="KW-0288">FMN</keyword>
<keyword evidence="13" id="KW-1185">Reference proteome</keyword>
<dbReference type="Pfam" id="PF00724">
    <property type="entry name" value="Oxidored_FMN"/>
    <property type="match status" value="1"/>
</dbReference>
<dbReference type="PANTHER" id="PTHR42917:SF2">
    <property type="entry name" value="2,4-DIENOYL-COA REDUCTASE [(2E)-ENOYL-COA-PRODUCING]"/>
    <property type="match status" value="1"/>
</dbReference>
<dbReference type="AlphaFoldDB" id="A0A6M4WIB8"/>
<dbReference type="InterPro" id="IPR001155">
    <property type="entry name" value="OxRdtase_FMN_N"/>
</dbReference>
<dbReference type="Gene3D" id="3.40.50.720">
    <property type="entry name" value="NAD(P)-binding Rossmann-like Domain"/>
    <property type="match status" value="1"/>
</dbReference>
<dbReference type="Gene3D" id="3.20.20.70">
    <property type="entry name" value="Aldolase class I"/>
    <property type="match status" value="1"/>
</dbReference>
<dbReference type="SUPFAM" id="SSF51905">
    <property type="entry name" value="FAD/NAD(P)-binding domain"/>
    <property type="match status" value="1"/>
</dbReference>